<name>A0A9D4HM79_DREPO</name>
<protein>
    <submittedName>
        <fullName evidence="1">Uncharacterized protein</fullName>
    </submittedName>
</protein>
<dbReference type="AlphaFoldDB" id="A0A9D4HM79"/>
<evidence type="ECO:0000313" key="2">
    <source>
        <dbReference type="Proteomes" id="UP000828390"/>
    </source>
</evidence>
<organism evidence="1 2">
    <name type="scientific">Dreissena polymorpha</name>
    <name type="common">Zebra mussel</name>
    <name type="synonym">Mytilus polymorpha</name>
    <dbReference type="NCBI Taxonomy" id="45954"/>
    <lineage>
        <taxon>Eukaryota</taxon>
        <taxon>Metazoa</taxon>
        <taxon>Spiralia</taxon>
        <taxon>Lophotrochozoa</taxon>
        <taxon>Mollusca</taxon>
        <taxon>Bivalvia</taxon>
        <taxon>Autobranchia</taxon>
        <taxon>Heteroconchia</taxon>
        <taxon>Euheterodonta</taxon>
        <taxon>Imparidentia</taxon>
        <taxon>Neoheterodontei</taxon>
        <taxon>Myida</taxon>
        <taxon>Dreissenoidea</taxon>
        <taxon>Dreissenidae</taxon>
        <taxon>Dreissena</taxon>
    </lineage>
</organism>
<proteinExistence type="predicted"/>
<comment type="caution">
    <text evidence="1">The sequence shown here is derived from an EMBL/GenBank/DDBJ whole genome shotgun (WGS) entry which is preliminary data.</text>
</comment>
<gene>
    <name evidence="1" type="ORF">DPMN_051531</name>
</gene>
<sequence length="80" mass="8763">MQPQGAIPMAMAGFVDVEATLNSFTASPTPRPTPACIPPVTIQAPFKRGNDRAFTYTSICSHQKLEIPYSGIRCLVYFDK</sequence>
<dbReference type="EMBL" id="JAIWYP010000012">
    <property type="protein sequence ID" value="KAH3725682.1"/>
    <property type="molecule type" value="Genomic_DNA"/>
</dbReference>
<reference evidence="1" key="1">
    <citation type="journal article" date="2019" name="bioRxiv">
        <title>The Genome of the Zebra Mussel, Dreissena polymorpha: A Resource for Invasive Species Research.</title>
        <authorList>
            <person name="McCartney M.A."/>
            <person name="Auch B."/>
            <person name="Kono T."/>
            <person name="Mallez S."/>
            <person name="Zhang Y."/>
            <person name="Obille A."/>
            <person name="Becker A."/>
            <person name="Abrahante J.E."/>
            <person name="Garbe J."/>
            <person name="Badalamenti J.P."/>
            <person name="Herman A."/>
            <person name="Mangelson H."/>
            <person name="Liachko I."/>
            <person name="Sullivan S."/>
            <person name="Sone E.D."/>
            <person name="Koren S."/>
            <person name="Silverstein K.A.T."/>
            <person name="Beckman K.B."/>
            <person name="Gohl D.M."/>
        </authorList>
    </citation>
    <scope>NUCLEOTIDE SEQUENCE</scope>
    <source>
        <strain evidence="1">Duluth1</strain>
        <tissue evidence="1">Whole animal</tissue>
    </source>
</reference>
<accession>A0A9D4HM79</accession>
<dbReference type="Proteomes" id="UP000828390">
    <property type="component" value="Unassembled WGS sequence"/>
</dbReference>
<reference evidence="1" key="2">
    <citation type="submission" date="2020-11" db="EMBL/GenBank/DDBJ databases">
        <authorList>
            <person name="McCartney M.A."/>
            <person name="Auch B."/>
            <person name="Kono T."/>
            <person name="Mallez S."/>
            <person name="Becker A."/>
            <person name="Gohl D.M."/>
            <person name="Silverstein K.A.T."/>
            <person name="Koren S."/>
            <person name="Bechman K.B."/>
            <person name="Herman A."/>
            <person name="Abrahante J.E."/>
            <person name="Garbe J."/>
        </authorList>
    </citation>
    <scope>NUCLEOTIDE SEQUENCE</scope>
    <source>
        <strain evidence="1">Duluth1</strain>
        <tissue evidence="1">Whole animal</tissue>
    </source>
</reference>
<keyword evidence="2" id="KW-1185">Reference proteome</keyword>
<evidence type="ECO:0000313" key="1">
    <source>
        <dbReference type="EMBL" id="KAH3725682.1"/>
    </source>
</evidence>